<comment type="pathway">
    <text evidence="4">Amine and polyamine biosynthesis; betaine biosynthesis via choline pathway; betaine from betaine aldehyde: step 1/1.</text>
</comment>
<evidence type="ECO:0000313" key="8">
    <source>
        <dbReference type="EMBL" id="CAD8923780.1"/>
    </source>
</evidence>
<dbReference type="InterPro" id="IPR016162">
    <property type="entry name" value="Ald_DH_N"/>
</dbReference>
<dbReference type="InterPro" id="IPR016163">
    <property type="entry name" value="Ald_DH_C"/>
</dbReference>
<dbReference type="Gene3D" id="3.40.309.10">
    <property type="entry name" value="Aldehyde Dehydrogenase, Chain A, domain 2"/>
    <property type="match status" value="1"/>
</dbReference>
<dbReference type="InterPro" id="IPR016160">
    <property type="entry name" value="Ald_DH_CS_CYS"/>
</dbReference>
<dbReference type="EMBL" id="HBFS01025446">
    <property type="protein sequence ID" value="CAD8923780.1"/>
    <property type="molecule type" value="Transcribed_RNA"/>
</dbReference>
<comment type="similarity">
    <text evidence="1 6">Belongs to the aldehyde dehydrogenase family.</text>
</comment>
<dbReference type="GO" id="GO:0016620">
    <property type="term" value="F:oxidoreductase activity, acting on the aldehyde or oxo group of donors, NAD or NADP as acceptor"/>
    <property type="evidence" value="ECO:0007669"/>
    <property type="project" value="InterPro"/>
</dbReference>
<organism evidence="8">
    <name type="scientific">Bicosoecida sp. CB-2014</name>
    <dbReference type="NCBI Taxonomy" id="1486930"/>
    <lineage>
        <taxon>Eukaryota</taxon>
        <taxon>Sar</taxon>
        <taxon>Stramenopiles</taxon>
        <taxon>Bigyra</taxon>
        <taxon>Opalozoa</taxon>
        <taxon>Bicosoecida</taxon>
    </lineage>
</organism>
<dbReference type="SUPFAM" id="SSF53720">
    <property type="entry name" value="ALDH-like"/>
    <property type="match status" value="1"/>
</dbReference>
<evidence type="ECO:0000256" key="5">
    <source>
        <dbReference type="PROSITE-ProRule" id="PRU10007"/>
    </source>
</evidence>
<dbReference type="InterPro" id="IPR015590">
    <property type="entry name" value="Aldehyde_DH_dom"/>
</dbReference>
<dbReference type="AlphaFoldDB" id="A0A7S1GF13"/>
<keyword evidence="3" id="KW-0520">NAD</keyword>
<dbReference type="PROSITE" id="PS00070">
    <property type="entry name" value="ALDEHYDE_DEHYDR_CYS"/>
    <property type="match status" value="1"/>
</dbReference>
<keyword evidence="2 6" id="KW-0560">Oxidoreductase</keyword>
<protein>
    <recommendedName>
        <fullName evidence="7">Aldehyde dehydrogenase domain-containing protein</fullName>
    </recommendedName>
</protein>
<dbReference type="Pfam" id="PF00171">
    <property type="entry name" value="Aldedh"/>
    <property type="match status" value="1"/>
</dbReference>
<reference evidence="8" key="1">
    <citation type="submission" date="2021-01" db="EMBL/GenBank/DDBJ databases">
        <authorList>
            <person name="Corre E."/>
            <person name="Pelletier E."/>
            <person name="Niang G."/>
            <person name="Scheremetjew M."/>
            <person name="Finn R."/>
            <person name="Kale V."/>
            <person name="Holt S."/>
            <person name="Cochrane G."/>
            <person name="Meng A."/>
            <person name="Brown T."/>
            <person name="Cohen L."/>
        </authorList>
    </citation>
    <scope>NUCLEOTIDE SEQUENCE</scope>
    <source>
        <strain evidence="8">Ms1</strain>
    </source>
</reference>
<sequence length="509" mass="53866">MASASAAGGAGGATLDVCPGLFINGAFVAPADGGSFADIDPSTEGTICMTPAATAPDIDKAVAAARAAFKTWGVTTGAERAVHLRALAAGVRARRDDLAALETRDNGKPLPEAEWDIDDVAGCLDYYAGMAEELDAKQDKAVKLPDDDFAARLRYEPIGVVAAVTPWNYPMLMSIWKVAPALAAGCCVVLKPSELAPITSLELGRIAMNAGLPAGVLNIVTGTGPDAGEPLISHPGVDKVSFTGSVGTGSRIMGRCATAIRNVTLELGGKSPAIVFADADIERAVEWVMFGAFWTNGQICSATSRLLLDSSIADRFLARLKEETDKIVIAPPFDKSSKMGPLVSEGQYKKVLGFIERAKAAGLTALCGGGRPEGCGDRGYYVAPTVFVNVKRDSEVWRSEIFGPVLSVMTFDSEADAIERANDNEFGLAAAVFTKDADKMARVTRALRCGIVWNNCSQPCFSQLPWGGMKKSGIGRDLGEFGLHSYLEPKQVTSYVADKQFGWYFEAKL</sequence>
<dbReference type="Gene3D" id="3.40.605.10">
    <property type="entry name" value="Aldehyde Dehydrogenase, Chain A, domain 1"/>
    <property type="match status" value="1"/>
</dbReference>
<proteinExistence type="inferred from homology"/>
<dbReference type="FunFam" id="3.40.605.10:FF:000007">
    <property type="entry name" value="NAD/NADP-dependent betaine aldehyde dehydrogenase"/>
    <property type="match status" value="1"/>
</dbReference>
<dbReference type="FunFam" id="3.40.309.10:FF:000012">
    <property type="entry name" value="Betaine aldehyde dehydrogenase"/>
    <property type="match status" value="1"/>
</dbReference>
<dbReference type="PANTHER" id="PTHR43860">
    <property type="entry name" value="BETAINE ALDEHYDE DEHYDROGENASE"/>
    <property type="match status" value="1"/>
</dbReference>
<name>A0A7S1GF13_9STRA</name>
<gene>
    <name evidence="8" type="ORF">BSP0115_LOCUS17043</name>
</gene>
<evidence type="ECO:0000259" key="7">
    <source>
        <dbReference type="Pfam" id="PF00171"/>
    </source>
</evidence>
<dbReference type="PROSITE" id="PS00687">
    <property type="entry name" value="ALDEHYDE_DEHYDR_GLU"/>
    <property type="match status" value="1"/>
</dbReference>
<evidence type="ECO:0000256" key="1">
    <source>
        <dbReference type="ARBA" id="ARBA00009986"/>
    </source>
</evidence>
<feature type="domain" description="Aldehyde dehydrogenase" evidence="7">
    <location>
        <begin position="30"/>
        <end position="492"/>
    </location>
</feature>
<dbReference type="InterPro" id="IPR029510">
    <property type="entry name" value="Ald_DH_CS_GLU"/>
</dbReference>
<evidence type="ECO:0000256" key="4">
    <source>
        <dbReference type="ARBA" id="ARBA00037921"/>
    </source>
</evidence>
<accession>A0A7S1GF13</accession>
<evidence type="ECO:0000256" key="2">
    <source>
        <dbReference type="ARBA" id="ARBA00023002"/>
    </source>
</evidence>
<feature type="active site" evidence="5">
    <location>
        <position position="266"/>
    </location>
</feature>
<dbReference type="CDD" id="cd07110">
    <property type="entry name" value="ALDH_F10_BADH"/>
    <property type="match status" value="1"/>
</dbReference>
<dbReference type="PANTHER" id="PTHR43860:SF2">
    <property type="entry name" value="BETAINE ALDEHYDE DEHYDROGENASE-RELATED"/>
    <property type="match status" value="1"/>
</dbReference>
<evidence type="ECO:0000256" key="6">
    <source>
        <dbReference type="RuleBase" id="RU003345"/>
    </source>
</evidence>
<evidence type="ECO:0000256" key="3">
    <source>
        <dbReference type="ARBA" id="ARBA00023027"/>
    </source>
</evidence>
<dbReference type="InterPro" id="IPR016161">
    <property type="entry name" value="Ald_DH/histidinol_DH"/>
</dbReference>